<dbReference type="InterPro" id="IPR009100">
    <property type="entry name" value="AcylCoA_DH/oxidase_NM_dom_sf"/>
</dbReference>
<evidence type="ECO:0000256" key="1">
    <source>
        <dbReference type="ARBA" id="ARBA00001974"/>
    </source>
</evidence>
<dbReference type="GO" id="GO:0003995">
    <property type="term" value="F:acyl-CoA dehydrogenase activity"/>
    <property type="evidence" value="ECO:0007669"/>
    <property type="project" value="TreeGrafter"/>
</dbReference>
<dbReference type="InterPro" id="IPR009075">
    <property type="entry name" value="AcylCo_DH/oxidase_C"/>
</dbReference>
<accession>A0AAN5CSV6</accession>
<dbReference type="EMBL" id="BTRK01000004">
    <property type="protein sequence ID" value="GMR50148.1"/>
    <property type="molecule type" value="Genomic_DNA"/>
</dbReference>
<dbReference type="Pfam" id="PF02771">
    <property type="entry name" value="Acyl-CoA_dh_N"/>
    <property type="match status" value="1"/>
</dbReference>
<dbReference type="Pfam" id="PF00441">
    <property type="entry name" value="Acyl-CoA_dh_1"/>
    <property type="match status" value="1"/>
</dbReference>
<keyword evidence="8" id="KW-1185">Reference proteome</keyword>
<dbReference type="InterPro" id="IPR037069">
    <property type="entry name" value="AcylCoA_DH/ox_N_sf"/>
</dbReference>
<proteinExistence type="inferred from homology"/>
<gene>
    <name evidence="7" type="ORF">PMAYCL1PPCAC_20343</name>
</gene>
<evidence type="ECO:0000256" key="3">
    <source>
        <dbReference type="ARBA" id="ARBA00022630"/>
    </source>
</evidence>
<protein>
    <submittedName>
        <fullName evidence="7">Uncharacterized protein</fullName>
    </submittedName>
</protein>
<evidence type="ECO:0000259" key="6">
    <source>
        <dbReference type="Pfam" id="PF02771"/>
    </source>
</evidence>
<reference evidence="8" key="1">
    <citation type="submission" date="2022-10" db="EMBL/GenBank/DDBJ databases">
        <title>Genome assembly of Pristionchus species.</title>
        <authorList>
            <person name="Yoshida K."/>
            <person name="Sommer R.J."/>
        </authorList>
    </citation>
    <scope>NUCLEOTIDE SEQUENCE [LARGE SCALE GENOMIC DNA]</scope>
    <source>
        <strain evidence="8">RS5460</strain>
    </source>
</reference>
<dbReference type="InterPro" id="IPR046373">
    <property type="entry name" value="Acyl-CoA_Oxase/DH_mid-dom_sf"/>
</dbReference>
<comment type="similarity">
    <text evidence="2">Belongs to the acyl-CoA dehydrogenase family.</text>
</comment>
<keyword evidence="4" id="KW-0274">FAD</keyword>
<comment type="caution">
    <text evidence="7">The sequence shown here is derived from an EMBL/GenBank/DDBJ whole genome shotgun (WGS) entry which is preliminary data.</text>
</comment>
<keyword evidence="3" id="KW-0285">Flavoprotein</keyword>
<dbReference type="InterPro" id="IPR013786">
    <property type="entry name" value="AcylCoA_DH/ox_N"/>
</dbReference>
<dbReference type="InterPro" id="IPR036250">
    <property type="entry name" value="AcylCo_DH-like_C"/>
</dbReference>
<sequence length="628" mass="69539">MQRVARLVARSPRLLQLRAASQASASDSTTSSSIATTKMESLLASDDIPVQKRSLSRGLAMNKFEKDFMIYPEYTETDDLRNIEGFSKVVRDSLERTVDERAMEKAGELSADVIDALKSSQISGCFIPKDFGGLGLTYKDLMKINEELSVDWSIATHCTLSQMVSSLLLLYGTEEQKEKYLPQIASGSLKPAITFPAAAGSLTSKAEVHGTSVTGIEGILMAENIKAYGAQNADFLLVFAYVKDAAKELSLQCFIVDRPYSMGKGEKWEMKREETLGLKATDVSRVTLTSAVLAKNMLGDNGKEVANEALSCTRMPVSAAAVGYGKRVLEDIAKIANETESLITPGLSLSAHSHVHRLVSQLSLQLYALESAVYYLAGLLDEKLPIVVDVESALLHRLTRAFLRSTTTALLEILGTRAVDSRELFEKRIRDVATLMALFDESDTVEQVAMSTMSTRTARQGKQSRSYSTIRRLLGAEKTMADLQDPKLQHFIAEHAHPSLQVACQELEKSMVRLDAVLTKLLNTEGKQMQVDYQSLERIVQVLENNLVMVCTIARASRSYSVGLRNADAELAWATWLSVERGRDSWHQLNELGDFFDLFRLNSSMLKSGRSVLEWGGYKIESPVERNW</sequence>
<dbReference type="SUPFAM" id="SSF56645">
    <property type="entry name" value="Acyl-CoA dehydrogenase NM domain-like"/>
    <property type="match status" value="1"/>
</dbReference>
<name>A0AAN5CSV6_9BILA</name>
<dbReference type="AlphaFoldDB" id="A0AAN5CSV6"/>
<dbReference type="PANTHER" id="PTHR43884:SF9">
    <property type="entry name" value="COMPLEX I ASSEMBLY FACTOR ACAD9, MITOCHONDRIAL"/>
    <property type="match status" value="1"/>
</dbReference>
<comment type="cofactor">
    <cofactor evidence="1">
        <name>FAD</name>
        <dbReference type="ChEBI" id="CHEBI:57692"/>
    </cofactor>
</comment>
<dbReference type="Gene3D" id="2.40.110.10">
    <property type="entry name" value="Butyryl-CoA Dehydrogenase, subunit A, domain 2"/>
    <property type="match status" value="1"/>
</dbReference>
<dbReference type="Gene3D" id="1.20.140.10">
    <property type="entry name" value="Butyryl-CoA Dehydrogenase, subunit A, domain 3"/>
    <property type="match status" value="2"/>
</dbReference>
<evidence type="ECO:0000259" key="5">
    <source>
        <dbReference type="Pfam" id="PF00441"/>
    </source>
</evidence>
<evidence type="ECO:0000313" key="7">
    <source>
        <dbReference type="EMBL" id="GMR50148.1"/>
    </source>
</evidence>
<organism evidence="7 8">
    <name type="scientific">Pristionchus mayeri</name>
    <dbReference type="NCBI Taxonomy" id="1317129"/>
    <lineage>
        <taxon>Eukaryota</taxon>
        <taxon>Metazoa</taxon>
        <taxon>Ecdysozoa</taxon>
        <taxon>Nematoda</taxon>
        <taxon>Chromadorea</taxon>
        <taxon>Rhabditida</taxon>
        <taxon>Rhabditina</taxon>
        <taxon>Diplogasteromorpha</taxon>
        <taxon>Diplogasteroidea</taxon>
        <taxon>Neodiplogasteridae</taxon>
        <taxon>Pristionchus</taxon>
    </lineage>
</organism>
<dbReference type="GO" id="GO:0050660">
    <property type="term" value="F:flavin adenine dinucleotide binding"/>
    <property type="evidence" value="ECO:0007669"/>
    <property type="project" value="InterPro"/>
</dbReference>
<evidence type="ECO:0000313" key="8">
    <source>
        <dbReference type="Proteomes" id="UP001328107"/>
    </source>
</evidence>
<dbReference type="Proteomes" id="UP001328107">
    <property type="component" value="Unassembled WGS sequence"/>
</dbReference>
<feature type="domain" description="Acyl-CoA dehydrogenase/oxidase N-terminal" evidence="6">
    <location>
        <begin position="86"/>
        <end position="187"/>
    </location>
</feature>
<evidence type="ECO:0000256" key="4">
    <source>
        <dbReference type="ARBA" id="ARBA00022827"/>
    </source>
</evidence>
<dbReference type="SUPFAM" id="SSF47203">
    <property type="entry name" value="Acyl-CoA dehydrogenase C-terminal domain-like"/>
    <property type="match status" value="1"/>
</dbReference>
<dbReference type="Gene3D" id="1.10.540.10">
    <property type="entry name" value="Acyl-CoA dehydrogenase/oxidase, N-terminal domain"/>
    <property type="match status" value="1"/>
</dbReference>
<feature type="domain" description="Acyl-CoA dehydrogenase/oxidase C-terminal" evidence="5">
    <location>
        <begin position="301"/>
        <end position="434"/>
    </location>
</feature>
<evidence type="ECO:0000256" key="2">
    <source>
        <dbReference type="ARBA" id="ARBA00009347"/>
    </source>
</evidence>
<dbReference type="PANTHER" id="PTHR43884">
    <property type="entry name" value="ACYL-COA DEHYDROGENASE"/>
    <property type="match status" value="1"/>
</dbReference>